<evidence type="ECO:0000256" key="21">
    <source>
        <dbReference type="ARBA" id="ARBA00049188"/>
    </source>
</evidence>
<evidence type="ECO:0000256" key="20">
    <source>
        <dbReference type="ARBA" id="ARBA00049151"/>
    </source>
</evidence>
<comment type="catalytic activity">
    <reaction evidence="11">
        <text>14-hydroxy-(4Z,7Z,10Z,12E,16Z,19Z)-docosahexaenoate + NAD(+) = 14-oxo-(4Z,7Z,10Z,12E,16Z,19Z)-docosahexaenoate + NADH + H(+)</text>
        <dbReference type="Rhea" id="RHEA:48952"/>
        <dbReference type="ChEBI" id="CHEBI:15378"/>
        <dbReference type="ChEBI" id="CHEBI:57540"/>
        <dbReference type="ChEBI" id="CHEBI:57945"/>
        <dbReference type="ChEBI" id="CHEBI:90866"/>
        <dbReference type="ChEBI" id="CHEBI:90867"/>
    </reaction>
    <physiologicalReaction direction="left-to-right" evidence="11">
        <dbReference type="Rhea" id="RHEA:48953"/>
    </physiologicalReaction>
</comment>
<dbReference type="PRINTS" id="PR00081">
    <property type="entry name" value="GDHRDH"/>
</dbReference>
<comment type="catalytic activity">
    <reaction evidence="9">
        <text>prostaglandin E1 + NAD(+) = 15-oxoprostaglandin E1 + NADH + H(+)</text>
        <dbReference type="Rhea" id="RHEA:16477"/>
        <dbReference type="ChEBI" id="CHEBI:15378"/>
        <dbReference type="ChEBI" id="CHEBI:57397"/>
        <dbReference type="ChEBI" id="CHEBI:57401"/>
        <dbReference type="ChEBI" id="CHEBI:57540"/>
        <dbReference type="ChEBI" id="CHEBI:57945"/>
    </reaction>
    <physiologicalReaction direction="left-to-right" evidence="9">
        <dbReference type="Rhea" id="RHEA:16478"/>
    </physiologicalReaction>
</comment>
<evidence type="ECO:0000313" key="22">
    <source>
        <dbReference type="EMBL" id="CAB4035033.1"/>
    </source>
</evidence>
<comment type="function">
    <text evidence="8">Catalyzes the NAD-dependent dehydrogenation (oxidation) of a broad array of hydroxylated polyunsaturated fatty acids (mainly eicosanoids and docosanoids, including prostaglandins, lipoxins and resolvins), yielding their corresponding keto (oxo) metabolites. Decreases the levels of the pro-proliferative prostaglandins such as prostaglandin E2 (whose activity is increased in cancer because of an increase in the expression of cyclooxygenase 2) and generates oxo-fatty acid products that can profoundly influence cell function by abrogating pro-inflammatory cytokine expression. Converts resolvins E1, D1 and D2 to their oxo products, which represents a mode of resolvin inactivation. Resolvin E1 plays important roles during the resolution phase of acute inflammation, while resolvins D1 and D2 have a unique role in obesity-induced adipose inflammation.</text>
</comment>
<comment type="catalytic activity">
    <reaction evidence="16">
        <text>lipoxin A4 + NAD(+) = 15-oxo-(5S,6R)-dihydroxy-(7E,9E,11Z,13E)-eicosatetraenoate + NADH + H(+)</text>
        <dbReference type="Rhea" id="RHEA:41572"/>
        <dbReference type="ChEBI" id="CHEBI:15378"/>
        <dbReference type="ChEBI" id="CHEBI:57540"/>
        <dbReference type="ChEBI" id="CHEBI:57945"/>
        <dbReference type="ChEBI" id="CHEBI:67026"/>
        <dbReference type="ChEBI" id="CHEBI:78311"/>
    </reaction>
    <physiologicalReaction direction="left-to-right" evidence="16">
        <dbReference type="Rhea" id="RHEA:41573"/>
    </physiologicalReaction>
</comment>
<organism evidence="22 23">
    <name type="scientific">Paramuricea clavata</name>
    <name type="common">Red gorgonian</name>
    <name type="synonym">Violescent sea-whip</name>
    <dbReference type="NCBI Taxonomy" id="317549"/>
    <lineage>
        <taxon>Eukaryota</taxon>
        <taxon>Metazoa</taxon>
        <taxon>Cnidaria</taxon>
        <taxon>Anthozoa</taxon>
        <taxon>Octocorallia</taxon>
        <taxon>Malacalcyonacea</taxon>
        <taxon>Plexauridae</taxon>
        <taxon>Paramuricea</taxon>
    </lineage>
</organism>
<evidence type="ECO:0000256" key="3">
    <source>
        <dbReference type="ARBA" id="ARBA00038968"/>
    </source>
</evidence>
<evidence type="ECO:0000256" key="5">
    <source>
        <dbReference type="ARBA" id="ARBA00040276"/>
    </source>
</evidence>
<comment type="catalytic activity">
    <reaction evidence="21">
        <text>resolvin E1 + NAD(+) = 18-oxo-resolvin E1 + NADH + H(+)</text>
        <dbReference type="Rhea" id="RHEA:49244"/>
        <dbReference type="ChEBI" id="CHEBI:15378"/>
        <dbReference type="ChEBI" id="CHEBI:57540"/>
        <dbReference type="ChEBI" id="CHEBI:57945"/>
        <dbReference type="ChEBI" id="CHEBI:91000"/>
        <dbReference type="ChEBI" id="CHEBI:91001"/>
    </reaction>
    <physiologicalReaction direction="left-to-right" evidence="21">
        <dbReference type="Rhea" id="RHEA:49245"/>
    </physiologicalReaction>
</comment>
<dbReference type="PANTHER" id="PTHR44229:SF4">
    <property type="entry name" value="15-HYDROXYPROSTAGLANDIN DEHYDROGENASE [NAD(+)]"/>
    <property type="match status" value="1"/>
</dbReference>
<evidence type="ECO:0000256" key="13">
    <source>
        <dbReference type="ARBA" id="ARBA00048144"/>
    </source>
</evidence>
<comment type="catalytic activity">
    <reaction evidence="18">
        <text>prostaglandin E2 + NAD(+) = 15-oxoprostaglandin E2 + NADH + H(+)</text>
        <dbReference type="Rhea" id="RHEA:11876"/>
        <dbReference type="ChEBI" id="CHEBI:15378"/>
        <dbReference type="ChEBI" id="CHEBI:57400"/>
        <dbReference type="ChEBI" id="CHEBI:57540"/>
        <dbReference type="ChEBI" id="CHEBI:57945"/>
        <dbReference type="ChEBI" id="CHEBI:606564"/>
        <dbReference type="EC" id="1.1.1.141"/>
    </reaction>
    <physiologicalReaction direction="left-to-right" evidence="18">
        <dbReference type="Rhea" id="RHEA:11877"/>
    </physiologicalReaction>
</comment>
<dbReference type="PRINTS" id="PR00080">
    <property type="entry name" value="SDRFAMILY"/>
</dbReference>
<feature type="non-terminal residue" evidence="22">
    <location>
        <position position="1"/>
    </location>
</feature>
<dbReference type="Pfam" id="PF00106">
    <property type="entry name" value="adh_short"/>
    <property type="match status" value="1"/>
</dbReference>
<accession>A0A7D9JSK8</accession>
<comment type="catalytic activity">
    <reaction evidence="17">
        <text>prostaglandin A1 + NAD(+) = 15-oxo-prostaglandin A1 + NADH + H(+)</text>
        <dbReference type="Rhea" id="RHEA:41263"/>
        <dbReference type="ChEBI" id="CHEBI:15378"/>
        <dbReference type="ChEBI" id="CHEBI:57398"/>
        <dbReference type="ChEBI" id="CHEBI:57540"/>
        <dbReference type="ChEBI" id="CHEBI:57945"/>
        <dbReference type="ChEBI" id="CHEBI:85072"/>
    </reaction>
    <physiologicalReaction direction="left-to-right" evidence="17">
        <dbReference type="Rhea" id="RHEA:41264"/>
    </physiologicalReaction>
</comment>
<evidence type="ECO:0000256" key="14">
    <source>
        <dbReference type="ARBA" id="ARBA00048170"/>
    </source>
</evidence>
<evidence type="ECO:0000256" key="16">
    <source>
        <dbReference type="ARBA" id="ARBA00048535"/>
    </source>
</evidence>
<dbReference type="InterPro" id="IPR036291">
    <property type="entry name" value="NAD(P)-bd_dom_sf"/>
</dbReference>
<evidence type="ECO:0000256" key="8">
    <source>
        <dbReference type="ARBA" id="ARBA00045705"/>
    </source>
</evidence>
<comment type="catalytic activity">
    <reaction evidence="19">
        <text>resolvin D2 + NAD(+) = 16-oxoresolvin D2 + NADH + H(+)</text>
        <dbReference type="Rhea" id="RHEA:53588"/>
        <dbReference type="ChEBI" id="CHEBI:15378"/>
        <dbReference type="ChEBI" id="CHEBI:57540"/>
        <dbReference type="ChEBI" id="CHEBI:57945"/>
        <dbReference type="ChEBI" id="CHEBI:133367"/>
        <dbReference type="ChEBI" id="CHEBI:137498"/>
    </reaction>
    <physiologicalReaction direction="left-to-right" evidence="19">
        <dbReference type="Rhea" id="RHEA:53589"/>
    </physiologicalReaction>
</comment>
<keyword evidence="2" id="KW-0560">Oxidoreductase</keyword>
<sequence length="109" mass="11894">MSMQVYFVDVDVNEGKNVQKEFEDEFGEGMATFLECNVTDKDIFEGILSKVVKENGHLDILCNNAGIGSEDDIEKLISINLTAMIHGTLLGVRYMNNGGGCIVNMASIA</sequence>
<evidence type="ECO:0000256" key="4">
    <source>
        <dbReference type="ARBA" id="ARBA00039060"/>
    </source>
</evidence>
<proteinExistence type="inferred from homology"/>
<evidence type="ECO:0000256" key="18">
    <source>
        <dbReference type="ARBA" id="ARBA00048739"/>
    </source>
</evidence>
<dbReference type="EC" id="1.1.1.232" evidence="4"/>
<comment type="caution">
    <text evidence="22">The sequence shown here is derived from an EMBL/GenBank/DDBJ whole genome shotgun (WGS) entry which is preliminary data.</text>
</comment>
<name>A0A7D9JSK8_PARCT</name>
<comment type="similarity">
    <text evidence="1">Belongs to the short-chain dehydrogenases/reductases (SDR) family.</text>
</comment>
<dbReference type="Proteomes" id="UP001152795">
    <property type="component" value="Unassembled WGS sequence"/>
</dbReference>
<evidence type="ECO:0000256" key="15">
    <source>
        <dbReference type="ARBA" id="ARBA00048393"/>
    </source>
</evidence>
<comment type="catalytic activity">
    <reaction evidence="15">
        <text>resolvin D2 + NAD(+) = 7-oxoresolvin D2 + NADH + H(+)</text>
        <dbReference type="Rhea" id="RHEA:53584"/>
        <dbReference type="ChEBI" id="CHEBI:15378"/>
        <dbReference type="ChEBI" id="CHEBI:57540"/>
        <dbReference type="ChEBI" id="CHEBI:57945"/>
        <dbReference type="ChEBI" id="CHEBI:133367"/>
        <dbReference type="ChEBI" id="CHEBI:137497"/>
    </reaction>
    <physiologicalReaction direction="left-to-right" evidence="15">
        <dbReference type="Rhea" id="RHEA:53585"/>
    </physiologicalReaction>
</comment>
<evidence type="ECO:0000256" key="9">
    <source>
        <dbReference type="ARBA" id="ARBA00047325"/>
    </source>
</evidence>
<comment type="catalytic activity">
    <reaction evidence="20">
        <text>(15S)-hydroxy-(5Z,8Z,11Z,13E)-eicosatetraenoate + NAD(+) = 15-oxo-(5Z,8Z,11Z,13E)-eicosatetraenoate + NADH + H(+)</text>
        <dbReference type="Rhea" id="RHEA:23260"/>
        <dbReference type="ChEBI" id="CHEBI:15378"/>
        <dbReference type="ChEBI" id="CHEBI:57409"/>
        <dbReference type="ChEBI" id="CHEBI:57410"/>
        <dbReference type="ChEBI" id="CHEBI:57540"/>
        <dbReference type="ChEBI" id="CHEBI:57945"/>
        <dbReference type="EC" id="1.1.1.232"/>
    </reaction>
    <physiologicalReaction direction="left-to-right" evidence="20">
        <dbReference type="Rhea" id="RHEA:23261"/>
    </physiologicalReaction>
</comment>
<reference evidence="22" key="1">
    <citation type="submission" date="2020-04" db="EMBL/GenBank/DDBJ databases">
        <authorList>
            <person name="Alioto T."/>
            <person name="Alioto T."/>
            <person name="Gomez Garrido J."/>
        </authorList>
    </citation>
    <scope>NUCLEOTIDE SEQUENCE</scope>
    <source>
        <strain evidence="22">A484AB</strain>
    </source>
</reference>
<keyword evidence="23" id="KW-1185">Reference proteome</keyword>
<evidence type="ECO:0000256" key="6">
    <source>
        <dbReference type="ARBA" id="ARBA00041812"/>
    </source>
</evidence>
<dbReference type="GO" id="GO:0016404">
    <property type="term" value="F:15-hydroxyprostaglandin dehydrogenase (NAD+) activity"/>
    <property type="evidence" value="ECO:0007669"/>
    <property type="project" value="UniProtKB-EC"/>
</dbReference>
<evidence type="ECO:0000256" key="17">
    <source>
        <dbReference type="ARBA" id="ARBA00048611"/>
    </source>
</evidence>
<evidence type="ECO:0000256" key="12">
    <source>
        <dbReference type="ARBA" id="ARBA00048140"/>
    </source>
</evidence>
<dbReference type="Gene3D" id="3.40.50.720">
    <property type="entry name" value="NAD(P)-binding Rossmann-like Domain"/>
    <property type="match status" value="1"/>
</dbReference>
<dbReference type="EC" id="1.1.1.141" evidence="3"/>
<dbReference type="PANTHER" id="PTHR44229">
    <property type="entry name" value="15-HYDROXYPROSTAGLANDIN DEHYDROGENASE [NAD(+)]"/>
    <property type="match status" value="1"/>
</dbReference>
<protein>
    <recommendedName>
        <fullName evidence="5">15-hydroxyprostaglandin dehydrogenase [NAD(+)]</fullName>
        <ecNumber evidence="3">1.1.1.141</ecNumber>
        <ecNumber evidence="4">1.1.1.232</ecNumber>
    </recommendedName>
    <alternativeName>
        <fullName evidence="7">Eicosanoid/docosanoid dehydrogenase [NAD(+)]</fullName>
    </alternativeName>
    <alternativeName>
        <fullName evidence="6">Prostaglandin dehydrogenase 1</fullName>
    </alternativeName>
</protein>
<dbReference type="OrthoDB" id="4131217at2759"/>
<dbReference type="SUPFAM" id="SSF51735">
    <property type="entry name" value="NAD(P)-binding Rossmann-fold domains"/>
    <property type="match status" value="1"/>
</dbReference>
<comment type="catalytic activity">
    <reaction evidence="14">
        <text>resolvin D1 + NAD(+) = 17-oxoresolvin D1 + NADH + H(+)</text>
        <dbReference type="Rhea" id="RHEA:50128"/>
        <dbReference type="ChEBI" id="CHEBI:15378"/>
        <dbReference type="ChEBI" id="CHEBI:57540"/>
        <dbReference type="ChEBI" id="CHEBI:57945"/>
        <dbReference type="ChEBI" id="CHEBI:132079"/>
        <dbReference type="ChEBI" id="CHEBI:132081"/>
    </reaction>
    <physiologicalReaction direction="left-to-right" evidence="14">
        <dbReference type="Rhea" id="RHEA:50129"/>
    </physiologicalReaction>
</comment>
<dbReference type="EMBL" id="CACRXK020020636">
    <property type="protein sequence ID" value="CAB4035033.1"/>
    <property type="molecule type" value="Genomic_DNA"/>
</dbReference>
<gene>
    <name evidence="22" type="ORF">PACLA_8A001113</name>
</gene>
<evidence type="ECO:0000256" key="7">
    <source>
        <dbReference type="ARBA" id="ARBA00042026"/>
    </source>
</evidence>
<evidence type="ECO:0000256" key="2">
    <source>
        <dbReference type="ARBA" id="ARBA00023002"/>
    </source>
</evidence>
<evidence type="ECO:0000256" key="11">
    <source>
        <dbReference type="ARBA" id="ARBA00048008"/>
    </source>
</evidence>
<dbReference type="InterPro" id="IPR002347">
    <property type="entry name" value="SDR_fam"/>
</dbReference>
<evidence type="ECO:0000256" key="1">
    <source>
        <dbReference type="ARBA" id="ARBA00006484"/>
    </source>
</evidence>
<dbReference type="GO" id="GO:0005737">
    <property type="term" value="C:cytoplasm"/>
    <property type="evidence" value="ECO:0007669"/>
    <property type="project" value="TreeGrafter"/>
</dbReference>
<evidence type="ECO:0000313" key="23">
    <source>
        <dbReference type="Proteomes" id="UP001152795"/>
    </source>
</evidence>
<comment type="catalytic activity">
    <reaction evidence="10">
        <text>resolvin D1 + NAD(+) = 8-oxoresolvin D1 + NADH + H(+)</text>
        <dbReference type="Rhea" id="RHEA:50124"/>
        <dbReference type="ChEBI" id="CHEBI:15378"/>
        <dbReference type="ChEBI" id="CHEBI:57540"/>
        <dbReference type="ChEBI" id="CHEBI:57945"/>
        <dbReference type="ChEBI" id="CHEBI:132079"/>
        <dbReference type="ChEBI" id="CHEBI:132080"/>
    </reaction>
    <physiologicalReaction direction="left-to-right" evidence="10">
        <dbReference type="Rhea" id="RHEA:50125"/>
    </physiologicalReaction>
</comment>
<comment type="catalytic activity">
    <reaction evidence="12">
        <text>15-oxo-(5S,6R)-dihydroxy-(7E,9E,11Z)-eicosatrienoate + NADH + H(+) = (5S,6R,15S)-trihydroxy-(7E,9E,11Z)-eicosatrienoate + NAD(+)</text>
        <dbReference type="Rhea" id="RHEA:41596"/>
        <dbReference type="ChEBI" id="CHEBI:15378"/>
        <dbReference type="ChEBI" id="CHEBI:57540"/>
        <dbReference type="ChEBI" id="CHEBI:57945"/>
        <dbReference type="ChEBI" id="CHEBI:78325"/>
        <dbReference type="ChEBI" id="CHEBI:78329"/>
    </reaction>
    <physiologicalReaction direction="left-to-right" evidence="12">
        <dbReference type="Rhea" id="RHEA:41597"/>
    </physiologicalReaction>
</comment>
<dbReference type="AlphaFoldDB" id="A0A7D9JSK8"/>
<evidence type="ECO:0000256" key="19">
    <source>
        <dbReference type="ARBA" id="ARBA00048921"/>
    </source>
</evidence>
<dbReference type="GO" id="GO:0047034">
    <property type="term" value="F:15-hydroxyicosatetraenoate dehydrogenase activity"/>
    <property type="evidence" value="ECO:0007669"/>
    <property type="project" value="UniProtKB-EC"/>
</dbReference>
<comment type="catalytic activity">
    <reaction evidence="13">
        <text>(11R)-hydroxy-(5Z,8Z,12E,14Z)-eicosatetraenoate + NAD(+) = 11-oxo-(5Z,8Z,12E,14Z)-eicosatetraenoate + NADH + H(+)</text>
        <dbReference type="Rhea" id="RHEA:48640"/>
        <dbReference type="ChEBI" id="CHEBI:15378"/>
        <dbReference type="ChEBI" id="CHEBI:57540"/>
        <dbReference type="ChEBI" id="CHEBI:57945"/>
        <dbReference type="ChEBI" id="CHEBI:78836"/>
        <dbReference type="ChEBI" id="CHEBI:90697"/>
    </reaction>
    <physiologicalReaction direction="left-to-right" evidence="13">
        <dbReference type="Rhea" id="RHEA:48641"/>
    </physiologicalReaction>
</comment>
<evidence type="ECO:0000256" key="10">
    <source>
        <dbReference type="ARBA" id="ARBA00047672"/>
    </source>
</evidence>